<sequence length="294" mass="31676">MSELGFGCSSFWAKPAFPESQALALIEQAIDGGITFFDTGPSYAAGNAERRLGAVLRARGGAGDLTICSKAGTHFDESGRLFRDWSPEAVKTSVRRSLERLGLDRLQVLHLHGPAISDLTPSFLEALAGLKDEGLVQFVGINSFDDDVVRFGLTLPLFDSFMVEYNVLRKRNASLLADIASSGAGAIIGTPVAQALFRPAASIWPLNKKTLWELARAVTRRRGDLRAARSYKFLNEVPGMTGAQAALAYVLRQKTFATAVFGTTSAQHLALNLEAAQITLPPDVVRRIEAAPDS</sequence>
<dbReference type="Proteomes" id="UP000198755">
    <property type="component" value="Unassembled WGS sequence"/>
</dbReference>
<dbReference type="CDD" id="cd19095">
    <property type="entry name" value="AKR_PA4992-like"/>
    <property type="match status" value="1"/>
</dbReference>
<name>A0A1I4B1W0_9HYPH</name>
<evidence type="ECO:0000313" key="3">
    <source>
        <dbReference type="Proteomes" id="UP000198755"/>
    </source>
</evidence>
<protein>
    <submittedName>
        <fullName evidence="2">Predicted oxidoreductase</fullName>
    </submittedName>
</protein>
<dbReference type="STRING" id="1612308.SAMN05444581_11281"/>
<dbReference type="InterPro" id="IPR036812">
    <property type="entry name" value="NAD(P)_OxRdtase_dom_sf"/>
</dbReference>
<feature type="domain" description="NADP-dependent oxidoreductase" evidence="1">
    <location>
        <begin position="4"/>
        <end position="291"/>
    </location>
</feature>
<evidence type="ECO:0000313" key="2">
    <source>
        <dbReference type="EMBL" id="SFK62350.1"/>
    </source>
</evidence>
<dbReference type="InterPro" id="IPR053135">
    <property type="entry name" value="AKR2_Oxidoreductase"/>
</dbReference>
<accession>A0A1I4B1W0</accession>
<evidence type="ECO:0000259" key="1">
    <source>
        <dbReference type="Pfam" id="PF00248"/>
    </source>
</evidence>
<dbReference type="PANTHER" id="PTHR43312">
    <property type="entry name" value="D-THREO-ALDOSE 1-DEHYDROGENASE"/>
    <property type="match status" value="1"/>
</dbReference>
<gene>
    <name evidence="2" type="ORF">SAMN05444581_11281</name>
</gene>
<proteinExistence type="predicted"/>
<dbReference type="EMBL" id="FOSN01000012">
    <property type="protein sequence ID" value="SFK62350.1"/>
    <property type="molecule type" value="Genomic_DNA"/>
</dbReference>
<dbReference type="SUPFAM" id="SSF51430">
    <property type="entry name" value="NAD(P)-linked oxidoreductase"/>
    <property type="match status" value="1"/>
</dbReference>
<reference evidence="2 3" key="1">
    <citation type="submission" date="2016-10" db="EMBL/GenBank/DDBJ databases">
        <authorList>
            <person name="de Groot N.N."/>
        </authorList>
    </citation>
    <scope>NUCLEOTIDE SEQUENCE [LARGE SCALE GENOMIC DNA]</scope>
    <source>
        <strain evidence="2 3">NE2</strain>
    </source>
</reference>
<dbReference type="RefSeq" id="WP_175492609.1">
    <property type="nucleotide sequence ID" value="NZ_FOSN01000012.1"/>
</dbReference>
<dbReference type="Gene3D" id="3.20.20.100">
    <property type="entry name" value="NADP-dependent oxidoreductase domain"/>
    <property type="match status" value="1"/>
</dbReference>
<dbReference type="AlphaFoldDB" id="A0A1I4B1W0"/>
<dbReference type="InterPro" id="IPR023210">
    <property type="entry name" value="NADP_OxRdtase_dom"/>
</dbReference>
<organism evidence="2 3">
    <name type="scientific">Methylocapsa palsarum</name>
    <dbReference type="NCBI Taxonomy" id="1612308"/>
    <lineage>
        <taxon>Bacteria</taxon>
        <taxon>Pseudomonadati</taxon>
        <taxon>Pseudomonadota</taxon>
        <taxon>Alphaproteobacteria</taxon>
        <taxon>Hyphomicrobiales</taxon>
        <taxon>Beijerinckiaceae</taxon>
        <taxon>Methylocapsa</taxon>
    </lineage>
</organism>
<dbReference type="PANTHER" id="PTHR43312:SF1">
    <property type="entry name" value="NADP-DEPENDENT OXIDOREDUCTASE DOMAIN-CONTAINING PROTEIN"/>
    <property type="match status" value="1"/>
</dbReference>
<keyword evidence="3" id="KW-1185">Reference proteome</keyword>
<dbReference type="Pfam" id="PF00248">
    <property type="entry name" value="Aldo_ket_red"/>
    <property type="match status" value="1"/>
</dbReference>